<sequence>MPASEILVHLGRHGCEDITNRLELSSIGRSVIFSGGFGDVYRGALRTGDRVAVKYLRMLVTEDDSGEKQLKRTAHELYIWSKCRHTNILELIGVAQHNNQIAMVSPWMENGNMNWYLNRHPLVDRYNLCSQIADAVAYLKDNDIVHGDIKGANILVSGDHIPKLTDFGSSIIRKYTLGFTTTTTGTSTTLRWTAPEIFMEETKHTFEGDVYALGMTILEAFTESVPYEDLLDVAVMRRLMQRVHPERPQRCIPVGDRSSDLLWNVITSCWDKHPQNRPPALRVRDKAIQICEAVDYLHSIDIVHGAINPWNILVSAGSTIQLSGFHNAFIRNTPMVFPNRERVTIVYAGLTDYYTAPELYNLGSLLGWTFETDVYALGMETDYLGCNHNGADWQPGGEYYIPENEHGDRLCSLVKECRAVEPEYRPAAIQVRDKITTITGEGLWEPT</sequence>
<organism evidence="2 3">
    <name type="scientific">Rhizoctonia solani</name>
    <dbReference type="NCBI Taxonomy" id="456999"/>
    <lineage>
        <taxon>Eukaryota</taxon>
        <taxon>Fungi</taxon>
        <taxon>Dikarya</taxon>
        <taxon>Basidiomycota</taxon>
        <taxon>Agaricomycotina</taxon>
        <taxon>Agaricomycetes</taxon>
        <taxon>Cantharellales</taxon>
        <taxon>Ceratobasidiaceae</taxon>
        <taxon>Rhizoctonia</taxon>
    </lineage>
</organism>
<dbReference type="Gene3D" id="1.10.510.10">
    <property type="entry name" value="Transferase(Phosphotransferase) domain 1"/>
    <property type="match status" value="2"/>
</dbReference>
<reference evidence="2 3" key="1">
    <citation type="submission" date="2015-07" db="EMBL/GenBank/DDBJ databases">
        <authorList>
            <person name="Noorani M."/>
        </authorList>
    </citation>
    <scope>NUCLEOTIDE SEQUENCE [LARGE SCALE GENOMIC DNA]</scope>
    <source>
        <strain evidence="2">BBA 69670</strain>
    </source>
</reference>
<proteinExistence type="predicted"/>
<evidence type="ECO:0000313" key="2">
    <source>
        <dbReference type="EMBL" id="CUA77333.1"/>
    </source>
</evidence>
<dbReference type="SMART" id="SM00220">
    <property type="entry name" value="S_TKc"/>
    <property type="match status" value="1"/>
</dbReference>
<dbReference type="InterPro" id="IPR051681">
    <property type="entry name" value="Ser/Thr_Kinases-Pseudokinases"/>
</dbReference>
<dbReference type="PROSITE" id="PS50011">
    <property type="entry name" value="PROTEIN_KINASE_DOM"/>
    <property type="match status" value="1"/>
</dbReference>
<dbReference type="InterPro" id="IPR000719">
    <property type="entry name" value="Prot_kinase_dom"/>
</dbReference>
<dbReference type="EMBL" id="CYGV01001822">
    <property type="protein sequence ID" value="CUA77333.1"/>
    <property type="molecule type" value="Genomic_DNA"/>
</dbReference>
<dbReference type="PANTHER" id="PTHR44329:SF214">
    <property type="entry name" value="PROTEIN KINASE DOMAIN-CONTAINING PROTEIN"/>
    <property type="match status" value="1"/>
</dbReference>
<protein>
    <submittedName>
        <fullName evidence="2">Ephrin type-A receptor 3</fullName>
    </submittedName>
</protein>
<dbReference type="Pfam" id="PF07714">
    <property type="entry name" value="PK_Tyr_Ser-Thr"/>
    <property type="match status" value="2"/>
</dbReference>
<dbReference type="GO" id="GO:0004674">
    <property type="term" value="F:protein serine/threonine kinase activity"/>
    <property type="evidence" value="ECO:0007669"/>
    <property type="project" value="TreeGrafter"/>
</dbReference>
<evidence type="ECO:0000259" key="1">
    <source>
        <dbReference type="PROSITE" id="PS50011"/>
    </source>
</evidence>
<dbReference type="PROSITE" id="PS00108">
    <property type="entry name" value="PROTEIN_KINASE_ST"/>
    <property type="match status" value="1"/>
</dbReference>
<dbReference type="InterPro" id="IPR001245">
    <property type="entry name" value="Ser-Thr/Tyr_kinase_cat_dom"/>
</dbReference>
<keyword evidence="2" id="KW-0675">Receptor</keyword>
<gene>
    <name evidence="2" type="ORF">RSOLAG22IIIB_06663</name>
</gene>
<dbReference type="InterPro" id="IPR008271">
    <property type="entry name" value="Ser/Thr_kinase_AS"/>
</dbReference>
<evidence type="ECO:0000313" key="3">
    <source>
        <dbReference type="Proteomes" id="UP000044841"/>
    </source>
</evidence>
<dbReference type="GO" id="GO:0005524">
    <property type="term" value="F:ATP binding"/>
    <property type="evidence" value="ECO:0007669"/>
    <property type="project" value="InterPro"/>
</dbReference>
<dbReference type="SUPFAM" id="SSF56112">
    <property type="entry name" value="Protein kinase-like (PK-like)"/>
    <property type="match status" value="2"/>
</dbReference>
<feature type="domain" description="Protein kinase" evidence="1">
    <location>
        <begin position="26"/>
        <end position="297"/>
    </location>
</feature>
<name>A0A0K6GFD7_9AGAM</name>
<dbReference type="AlphaFoldDB" id="A0A0K6GFD7"/>
<dbReference type="Proteomes" id="UP000044841">
    <property type="component" value="Unassembled WGS sequence"/>
</dbReference>
<dbReference type="PANTHER" id="PTHR44329">
    <property type="entry name" value="SERINE/THREONINE-PROTEIN KINASE TNNI3K-RELATED"/>
    <property type="match status" value="1"/>
</dbReference>
<accession>A0A0K6GFD7</accession>
<keyword evidence="3" id="KW-1185">Reference proteome</keyword>
<dbReference type="InterPro" id="IPR011009">
    <property type="entry name" value="Kinase-like_dom_sf"/>
</dbReference>